<feature type="compositionally biased region" description="Acidic residues" evidence="1">
    <location>
        <begin position="62"/>
        <end position="75"/>
    </location>
</feature>
<dbReference type="eggNOG" id="ENOG502T014">
    <property type="taxonomic scope" value="Eukaryota"/>
</dbReference>
<proteinExistence type="predicted"/>
<organism evidence="2 3">
    <name type="scientific">Gloeophyllum trabeum (strain ATCC 11539 / FP-39264 / Madison 617)</name>
    <name type="common">Brown rot fungus</name>
    <dbReference type="NCBI Taxonomy" id="670483"/>
    <lineage>
        <taxon>Eukaryota</taxon>
        <taxon>Fungi</taxon>
        <taxon>Dikarya</taxon>
        <taxon>Basidiomycota</taxon>
        <taxon>Agaricomycotina</taxon>
        <taxon>Agaricomycetes</taxon>
        <taxon>Gloeophyllales</taxon>
        <taxon>Gloeophyllaceae</taxon>
        <taxon>Gloeophyllum</taxon>
    </lineage>
</organism>
<dbReference type="OMA" id="EWRPAGY"/>
<feature type="compositionally biased region" description="Polar residues" evidence="1">
    <location>
        <begin position="165"/>
        <end position="175"/>
    </location>
</feature>
<evidence type="ECO:0000256" key="1">
    <source>
        <dbReference type="SAM" id="MobiDB-lite"/>
    </source>
</evidence>
<name>S7PYT9_GLOTA</name>
<keyword evidence="3" id="KW-1185">Reference proteome</keyword>
<evidence type="ECO:0000313" key="3">
    <source>
        <dbReference type="Proteomes" id="UP000030669"/>
    </source>
</evidence>
<dbReference type="KEGG" id="gtr:GLOTRDRAFT_132044"/>
<feature type="compositionally biased region" description="Basic and acidic residues" evidence="1">
    <location>
        <begin position="145"/>
        <end position="164"/>
    </location>
</feature>
<accession>S7PYT9</accession>
<evidence type="ECO:0000313" key="2">
    <source>
        <dbReference type="EMBL" id="EPQ52811.1"/>
    </source>
</evidence>
<gene>
    <name evidence="2" type="ORF">GLOTRDRAFT_132044</name>
</gene>
<dbReference type="AlphaFoldDB" id="S7PYT9"/>
<dbReference type="Proteomes" id="UP000030669">
    <property type="component" value="Unassembled WGS sequence"/>
</dbReference>
<protein>
    <submittedName>
        <fullName evidence="2">Uncharacterized protein</fullName>
    </submittedName>
</protein>
<dbReference type="HOGENOM" id="CLU_1262105_0_0_1"/>
<dbReference type="GeneID" id="19302428"/>
<feature type="compositionally biased region" description="Basic and acidic residues" evidence="1">
    <location>
        <begin position="87"/>
        <end position="103"/>
    </location>
</feature>
<feature type="compositionally biased region" description="Pro residues" evidence="1">
    <location>
        <begin position="182"/>
        <end position="193"/>
    </location>
</feature>
<dbReference type="OrthoDB" id="2756770at2759"/>
<dbReference type="RefSeq" id="XP_007869064.1">
    <property type="nucleotide sequence ID" value="XM_007870873.1"/>
</dbReference>
<feature type="region of interest" description="Disordered" evidence="1">
    <location>
        <begin position="45"/>
        <end position="221"/>
    </location>
</feature>
<reference evidence="2 3" key="1">
    <citation type="journal article" date="2012" name="Science">
        <title>The Paleozoic origin of enzymatic lignin decomposition reconstructed from 31 fungal genomes.</title>
        <authorList>
            <person name="Floudas D."/>
            <person name="Binder M."/>
            <person name="Riley R."/>
            <person name="Barry K."/>
            <person name="Blanchette R.A."/>
            <person name="Henrissat B."/>
            <person name="Martinez A.T."/>
            <person name="Otillar R."/>
            <person name="Spatafora J.W."/>
            <person name="Yadav J.S."/>
            <person name="Aerts A."/>
            <person name="Benoit I."/>
            <person name="Boyd A."/>
            <person name="Carlson A."/>
            <person name="Copeland A."/>
            <person name="Coutinho P.M."/>
            <person name="de Vries R.P."/>
            <person name="Ferreira P."/>
            <person name="Findley K."/>
            <person name="Foster B."/>
            <person name="Gaskell J."/>
            <person name="Glotzer D."/>
            <person name="Gorecki P."/>
            <person name="Heitman J."/>
            <person name="Hesse C."/>
            <person name="Hori C."/>
            <person name="Igarashi K."/>
            <person name="Jurgens J.A."/>
            <person name="Kallen N."/>
            <person name="Kersten P."/>
            <person name="Kohler A."/>
            <person name="Kuees U."/>
            <person name="Kumar T.K.A."/>
            <person name="Kuo A."/>
            <person name="LaButti K."/>
            <person name="Larrondo L.F."/>
            <person name="Lindquist E."/>
            <person name="Ling A."/>
            <person name="Lombard V."/>
            <person name="Lucas S."/>
            <person name="Lundell T."/>
            <person name="Martin R."/>
            <person name="McLaughlin D.J."/>
            <person name="Morgenstern I."/>
            <person name="Morin E."/>
            <person name="Murat C."/>
            <person name="Nagy L.G."/>
            <person name="Nolan M."/>
            <person name="Ohm R.A."/>
            <person name="Patyshakuliyeva A."/>
            <person name="Rokas A."/>
            <person name="Ruiz-Duenas F.J."/>
            <person name="Sabat G."/>
            <person name="Salamov A."/>
            <person name="Samejima M."/>
            <person name="Schmutz J."/>
            <person name="Slot J.C."/>
            <person name="St John F."/>
            <person name="Stenlid J."/>
            <person name="Sun H."/>
            <person name="Sun S."/>
            <person name="Syed K."/>
            <person name="Tsang A."/>
            <person name="Wiebenga A."/>
            <person name="Young D."/>
            <person name="Pisabarro A."/>
            <person name="Eastwood D.C."/>
            <person name="Martin F."/>
            <person name="Cullen D."/>
            <person name="Grigoriev I.V."/>
            <person name="Hibbett D.S."/>
        </authorList>
    </citation>
    <scope>NUCLEOTIDE SEQUENCE [LARGE SCALE GENOMIC DNA]</scope>
    <source>
        <strain evidence="2 3">ATCC 11539</strain>
    </source>
</reference>
<feature type="compositionally biased region" description="Basic and acidic residues" evidence="1">
    <location>
        <begin position="207"/>
        <end position="219"/>
    </location>
</feature>
<dbReference type="EMBL" id="KB469307">
    <property type="protein sequence ID" value="EPQ52811.1"/>
    <property type="molecule type" value="Genomic_DNA"/>
</dbReference>
<feature type="compositionally biased region" description="Basic and acidic residues" evidence="1">
    <location>
        <begin position="117"/>
        <end position="128"/>
    </location>
</feature>
<sequence length="237" mass="26391">MTYIGVADGGHGFKFMRANNSIVTQPTALFDEAIFPKCPNTKRWASTRLQSAPKPADSQPENSDDDWITDDDEPDSCPPPKSQKGPGQDRDDKPAQPEVREPENPPSPPPGDPAQQDELRRPVRERKPVTRLGNIYGEPWNPVETYRKIESDKKWKDLVGEKSKTSCIPHQSKQKQQVPGPSSAPPPRDPPAQSPGASHEPVAPEASDQRSEHDADELLRPYIYLETSGCMQQQIEQ</sequence>